<proteinExistence type="predicted"/>
<feature type="signal peptide" evidence="1">
    <location>
        <begin position="1"/>
        <end position="22"/>
    </location>
</feature>
<dbReference type="EMBL" id="AVOT02015408">
    <property type="protein sequence ID" value="MBW0499712.1"/>
    <property type="molecule type" value="Genomic_DNA"/>
</dbReference>
<keyword evidence="1" id="KW-0732">Signal</keyword>
<protein>
    <recommendedName>
        <fullName evidence="4">Secreted protein</fullName>
    </recommendedName>
</protein>
<evidence type="ECO:0008006" key="4">
    <source>
        <dbReference type="Google" id="ProtNLM"/>
    </source>
</evidence>
<evidence type="ECO:0000256" key="1">
    <source>
        <dbReference type="SAM" id="SignalP"/>
    </source>
</evidence>
<sequence>MMNCNLITVVGFCLATSSPITGWLPQRNKVRLKISRVIYKNHFKLRFIDPIKSNQNHHSYSHFVIKILS</sequence>
<comment type="caution">
    <text evidence="2">The sequence shown here is derived from an EMBL/GenBank/DDBJ whole genome shotgun (WGS) entry which is preliminary data.</text>
</comment>
<accession>A0A9Q3DGS7</accession>
<dbReference type="AlphaFoldDB" id="A0A9Q3DGS7"/>
<organism evidence="2 3">
    <name type="scientific">Austropuccinia psidii MF-1</name>
    <dbReference type="NCBI Taxonomy" id="1389203"/>
    <lineage>
        <taxon>Eukaryota</taxon>
        <taxon>Fungi</taxon>
        <taxon>Dikarya</taxon>
        <taxon>Basidiomycota</taxon>
        <taxon>Pucciniomycotina</taxon>
        <taxon>Pucciniomycetes</taxon>
        <taxon>Pucciniales</taxon>
        <taxon>Sphaerophragmiaceae</taxon>
        <taxon>Austropuccinia</taxon>
    </lineage>
</organism>
<feature type="chain" id="PRO_5040158753" description="Secreted protein" evidence="1">
    <location>
        <begin position="23"/>
        <end position="69"/>
    </location>
</feature>
<gene>
    <name evidence="2" type="ORF">O181_039427</name>
</gene>
<dbReference type="Proteomes" id="UP000765509">
    <property type="component" value="Unassembled WGS sequence"/>
</dbReference>
<evidence type="ECO:0000313" key="2">
    <source>
        <dbReference type="EMBL" id="MBW0499712.1"/>
    </source>
</evidence>
<keyword evidence="3" id="KW-1185">Reference proteome</keyword>
<reference evidence="2" key="1">
    <citation type="submission" date="2021-03" db="EMBL/GenBank/DDBJ databases">
        <title>Draft genome sequence of rust myrtle Austropuccinia psidii MF-1, a brazilian biotype.</title>
        <authorList>
            <person name="Quecine M.C."/>
            <person name="Pachon D.M.R."/>
            <person name="Bonatelli M.L."/>
            <person name="Correr F.H."/>
            <person name="Franceschini L.M."/>
            <person name="Leite T.F."/>
            <person name="Margarido G.R.A."/>
            <person name="Almeida C.A."/>
            <person name="Ferrarezi J.A."/>
            <person name="Labate C.A."/>
        </authorList>
    </citation>
    <scope>NUCLEOTIDE SEQUENCE</scope>
    <source>
        <strain evidence="2">MF-1</strain>
    </source>
</reference>
<name>A0A9Q3DGS7_9BASI</name>
<evidence type="ECO:0000313" key="3">
    <source>
        <dbReference type="Proteomes" id="UP000765509"/>
    </source>
</evidence>